<protein>
    <submittedName>
        <fullName evidence="1">Uncharacterized protein</fullName>
    </submittedName>
</protein>
<dbReference type="EMBL" id="FNVQ01000003">
    <property type="protein sequence ID" value="SEG72529.1"/>
    <property type="molecule type" value="Genomic_DNA"/>
</dbReference>
<accession>A0A1H6CHU3</accession>
<dbReference type="OrthoDB" id="6706661at2"/>
<keyword evidence="2" id="KW-1185">Reference proteome</keyword>
<organism evidence="1 2">
    <name type="scientific">Marinobacterium lutimaris</name>
    <dbReference type="NCBI Taxonomy" id="568106"/>
    <lineage>
        <taxon>Bacteria</taxon>
        <taxon>Pseudomonadati</taxon>
        <taxon>Pseudomonadota</taxon>
        <taxon>Gammaproteobacteria</taxon>
        <taxon>Oceanospirillales</taxon>
        <taxon>Oceanospirillaceae</taxon>
        <taxon>Marinobacterium</taxon>
    </lineage>
</organism>
<dbReference type="AlphaFoldDB" id="A0A1H6CHU3"/>
<dbReference type="RefSeq" id="WP_104004350.1">
    <property type="nucleotide sequence ID" value="NZ_FNVQ01000003.1"/>
</dbReference>
<reference evidence="1 2" key="1">
    <citation type="submission" date="2016-10" db="EMBL/GenBank/DDBJ databases">
        <authorList>
            <person name="de Groot N.N."/>
        </authorList>
    </citation>
    <scope>NUCLEOTIDE SEQUENCE [LARGE SCALE GENOMIC DNA]</scope>
    <source>
        <strain evidence="1 2">DSM 22012</strain>
    </source>
</reference>
<evidence type="ECO:0000313" key="1">
    <source>
        <dbReference type="EMBL" id="SEG72529.1"/>
    </source>
</evidence>
<gene>
    <name evidence="1" type="ORF">SAMN05444390_103524</name>
</gene>
<proteinExistence type="predicted"/>
<dbReference type="Proteomes" id="UP000236745">
    <property type="component" value="Unassembled WGS sequence"/>
</dbReference>
<evidence type="ECO:0000313" key="2">
    <source>
        <dbReference type="Proteomes" id="UP000236745"/>
    </source>
</evidence>
<name>A0A1H6CHU3_9GAMM</name>
<sequence>MLRNALLILVVLLAGYFFLSRSEPRHPDGVLINSTPRQVSTSPDKRFEHAGYTLQALADFELEARVLGRETYRIDRESDLAKYDLALGWQRMSDNRVLEQIDITQSGRWYRWKTDHYPIPRREIERTSANMHMVPANDWIERQIGKLGPGDLVRIRGYLIKAEAPDGWHWKSSLTREDTGNGACELVYVESFELL</sequence>